<proteinExistence type="predicted"/>
<dbReference type="PANTHER" id="PTHR43666">
    <property type="entry name" value="TLDD PROTEIN"/>
    <property type="match status" value="1"/>
</dbReference>
<name>A0ABU2JGI0_9ACTN</name>
<keyword evidence="3" id="KW-1185">Reference proteome</keyword>
<dbReference type="PANTHER" id="PTHR43666:SF1">
    <property type="entry name" value="CONSERVED PROTEIN"/>
    <property type="match status" value="1"/>
</dbReference>
<reference evidence="3" key="1">
    <citation type="submission" date="2023-07" db="EMBL/GenBank/DDBJ databases">
        <title>30 novel species of actinomycetes from the DSMZ collection.</title>
        <authorList>
            <person name="Nouioui I."/>
        </authorList>
    </citation>
    <scope>NUCLEOTIDE SEQUENCE [LARGE SCALE GENOMIC DNA]</scope>
    <source>
        <strain evidence="3">DSM 44399</strain>
    </source>
</reference>
<dbReference type="Pfam" id="PF19289">
    <property type="entry name" value="PmbA_TldD_3rd"/>
    <property type="match status" value="1"/>
</dbReference>
<accession>A0ABU2JGI0</accession>
<evidence type="ECO:0000259" key="1">
    <source>
        <dbReference type="Pfam" id="PF19289"/>
    </source>
</evidence>
<feature type="domain" description="Metalloprotease TldD/E C-terminal" evidence="1">
    <location>
        <begin position="226"/>
        <end position="456"/>
    </location>
</feature>
<dbReference type="SUPFAM" id="SSF111283">
    <property type="entry name" value="Putative modulator of DNA gyrase, PmbA/TldD"/>
    <property type="match status" value="1"/>
</dbReference>
<comment type="caution">
    <text evidence="2">The sequence shown here is derived from an EMBL/GenBank/DDBJ whole genome shotgun (WGS) entry which is preliminary data.</text>
</comment>
<protein>
    <submittedName>
        <fullName evidence="2">Metallopeptidase TldD-related protein</fullName>
    </submittedName>
</protein>
<dbReference type="InterPro" id="IPR045569">
    <property type="entry name" value="Metalloprtase-TldD/E_C"/>
</dbReference>
<sequence>MAGTIAIQQLVEQALALSTVDGCVVIGEEHFEANLRWAGNSLTTNGQLHTRQLTVISLVESADGTCAGVVSRAVADAAELAALVTASEQAARTASPADDVAPLIEPYPQDDDWNAPLAPAGIEVFSEFAPALGAAFAEAEAADRLLYGYAEHGVTSYFLASSTGLRRRYDQPTGRVELNGKSRDLSRTAWVGVQTREFTDVDVPALSAEVAKRLDWSANRVDLPAGRYETLLPPSAIADLMVYLYWTASSRDAEEGRNVFAAGGGRTRIGERLSELGLTLRSDPAEPGLECLPFQVTAGGGEESIFDNGAPTPPVSWISDGVLTNLYRTRNWAARTGAEPVAPIDNLVLDGAGTKSLDEMIAETDRGLLLTCLWYIRQVDPQTLLLTGLTRDGVYLIENGKVTGAVNNFRFNESPVDLFGRISEVGATERTLPREFNEGMARTAMPPVRVPDFNMSTVSQAS</sequence>
<dbReference type="Proteomes" id="UP001183176">
    <property type="component" value="Unassembled WGS sequence"/>
</dbReference>
<dbReference type="InterPro" id="IPR036059">
    <property type="entry name" value="TldD/PmbA_sf"/>
</dbReference>
<dbReference type="EMBL" id="JAVREH010000056">
    <property type="protein sequence ID" value="MDT0263856.1"/>
    <property type="molecule type" value="Genomic_DNA"/>
</dbReference>
<organism evidence="2 3">
    <name type="scientific">Jatrophihabitans lederbergiae</name>
    <dbReference type="NCBI Taxonomy" id="3075547"/>
    <lineage>
        <taxon>Bacteria</taxon>
        <taxon>Bacillati</taxon>
        <taxon>Actinomycetota</taxon>
        <taxon>Actinomycetes</taxon>
        <taxon>Jatrophihabitantales</taxon>
        <taxon>Jatrophihabitantaceae</taxon>
        <taxon>Jatrophihabitans</taxon>
    </lineage>
</organism>
<evidence type="ECO:0000313" key="2">
    <source>
        <dbReference type="EMBL" id="MDT0263856.1"/>
    </source>
</evidence>
<gene>
    <name evidence="2" type="ORF">RM423_20995</name>
</gene>
<evidence type="ECO:0000313" key="3">
    <source>
        <dbReference type="Proteomes" id="UP001183176"/>
    </source>
</evidence>